<organism evidence="1 2">
    <name type="scientific">Olivibacter jilunii</name>
    <dbReference type="NCBI Taxonomy" id="985016"/>
    <lineage>
        <taxon>Bacteria</taxon>
        <taxon>Pseudomonadati</taxon>
        <taxon>Bacteroidota</taxon>
        <taxon>Sphingobacteriia</taxon>
        <taxon>Sphingobacteriales</taxon>
        <taxon>Sphingobacteriaceae</taxon>
        <taxon>Olivibacter</taxon>
    </lineage>
</organism>
<proteinExistence type="predicted"/>
<dbReference type="RefSeq" id="WP_377609556.1">
    <property type="nucleotide sequence ID" value="NZ_JBHUPA010000002.1"/>
</dbReference>
<dbReference type="Proteomes" id="UP001597560">
    <property type="component" value="Unassembled WGS sequence"/>
</dbReference>
<protein>
    <submittedName>
        <fullName evidence="1">Uncharacterized protein</fullName>
    </submittedName>
</protein>
<dbReference type="EMBL" id="JBHUPA010000002">
    <property type="protein sequence ID" value="MFD2961384.1"/>
    <property type="molecule type" value="Genomic_DNA"/>
</dbReference>
<evidence type="ECO:0000313" key="2">
    <source>
        <dbReference type="Proteomes" id="UP001597560"/>
    </source>
</evidence>
<evidence type="ECO:0000313" key="1">
    <source>
        <dbReference type="EMBL" id="MFD2961384.1"/>
    </source>
</evidence>
<keyword evidence="2" id="KW-1185">Reference proteome</keyword>
<comment type="caution">
    <text evidence="1">The sequence shown here is derived from an EMBL/GenBank/DDBJ whole genome shotgun (WGS) entry which is preliminary data.</text>
</comment>
<reference evidence="2" key="1">
    <citation type="journal article" date="2019" name="Int. J. Syst. Evol. Microbiol.">
        <title>The Global Catalogue of Microorganisms (GCM) 10K type strain sequencing project: providing services to taxonomists for standard genome sequencing and annotation.</title>
        <authorList>
            <consortium name="The Broad Institute Genomics Platform"/>
            <consortium name="The Broad Institute Genome Sequencing Center for Infectious Disease"/>
            <person name="Wu L."/>
            <person name="Ma J."/>
        </authorList>
    </citation>
    <scope>NUCLEOTIDE SEQUENCE [LARGE SCALE GENOMIC DNA]</scope>
    <source>
        <strain evidence="2">KCTC 23098</strain>
    </source>
</reference>
<accession>A0ABW6AZ83</accession>
<name>A0ABW6AZ83_9SPHI</name>
<sequence length="543" mass="62179">MAITILQKPAELSFSGNGMLFKVKSDRAIASMGTKAQNAIDIIQLAVGDSIKLDYGNDYIEIKVVDNPNNLGYEVRPVAIGETNKGSAILSALQNNFYLNRHFDLSASGNQARLYAKEIGSQFNISPRVEENKYSVVEGSGEDAALLPNFKIMVEIYLNRIDGSGYDIIYTEQLNTDNLLSDELTIDVSKALNAALEHDIPDFNDTTITFCKKSKRTYYVQFTEVYGDNPLPMQTLISDIFHVAKGGLSYHGNRTADLVSWLNREPEPEYDRFLKQGDSVIKVRTNQPEYLHFINLRSQTSAIRLKIELLFADESIQTIVLEPISVSLYDKLCIPTGYTYLGLTDHNPNLTLREYKVSLINQNQQPISQKITYKMDYFYREIVRYFCYSTSLSGIDTLATHGRVTASYEFSQEESRKPRFADYKLTDGDYTQFNQKIRRTFKAVTNYVTKRQFDLLTDFVLSKHKFIVRTFRALPISVDGKEFGKHKDLQNLHPYEFEYMYNFEDDHYTEGDSDDNGAYIDELYLPESANNSHFTYTFPFLLS</sequence>
<gene>
    <name evidence="1" type="ORF">ACFS6J_06290</name>
</gene>